<dbReference type="EMBL" id="OX451736">
    <property type="protein sequence ID" value="CAI8589707.1"/>
    <property type="molecule type" value="Genomic_DNA"/>
</dbReference>
<dbReference type="Proteomes" id="UP001157006">
    <property type="component" value="Chromosome 1L"/>
</dbReference>
<evidence type="ECO:0000313" key="3">
    <source>
        <dbReference type="Proteomes" id="UP001157006"/>
    </source>
</evidence>
<sequence>MRTTSGEIVETLPRSFQVHSKICMELMRILDDIMRIFPDIEDARPKCSSGIESLVYLNNSIQKAKLLLQHCSECSKLYLAVTGDTVLLRCQKAKKSLEQSLIPIQSMVPVVLAVEVSRIVDDLERATFVLDSAEEEAGKVLTELLQQGTSNLVSAEDFELKALEFAAPRLNITSQKALLIEGRSIKKLLDKIGPNDQKKKSVVNRPVGIFGSLWSYFCCLISMVDMHISGLHSFLLLLLGMRSLDQMVVKEGSWS</sequence>
<evidence type="ECO:0000256" key="1">
    <source>
        <dbReference type="SAM" id="Phobius"/>
    </source>
</evidence>
<keyword evidence="1" id="KW-1133">Transmembrane helix</keyword>
<keyword evidence="1" id="KW-0472">Membrane</keyword>
<feature type="transmembrane region" description="Helical" evidence="1">
    <location>
        <begin position="213"/>
        <end position="240"/>
    </location>
</feature>
<gene>
    <name evidence="2" type="ORF">VFH_I405720</name>
</gene>
<keyword evidence="3" id="KW-1185">Reference proteome</keyword>
<accession>A0AAV0YYW6</accession>
<name>A0AAV0YYW6_VICFA</name>
<reference evidence="2 3" key="1">
    <citation type="submission" date="2023-01" db="EMBL/GenBank/DDBJ databases">
        <authorList>
            <person name="Kreplak J."/>
        </authorList>
    </citation>
    <scope>NUCLEOTIDE SEQUENCE [LARGE SCALE GENOMIC DNA]</scope>
</reference>
<protein>
    <submittedName>
        <fullName evidence="2">Uncharacterized protein</fullName>
    </submittedName>
</protein>
<proteinExistence type="predicted"/>
<keyword evidence="1" id="KW-0812">Transmembrane</keyword>
<organism evidence="2 3">
    <name type="scientific">Vicia faba</name>
    <name type="common">Broad bean</name>
    <name type="synonym">Faba vulgaris</name>
    <dbReference type="NCBI Taxonomy" id="3906"/>
    <lineage>
        <taxon>Eukaryota</taxon>
        <taxon>Viridiplantae</taxon>
        <taxon>Streptophyta</taxon>
        <taxon>Embryophyta</taxon>
        <taxon>Tracheophyta</taxon>
        <taxon>Spermatophyta</taxon>
        <taxon>Magnoliopsida</taxon>
        <taxon>eudicotyledons</taxon>
        <taxon>Gunneridae</taxon>
        <taxon>Pentapetalae</taxon>
        <taxon>rosids</taxon>
        <taxon>fabids</taxon>
        <taxon>Fabales</taxon>
        <taxon>Fabaceae</taxon>
        <taxon>Papilionoideae</taxon>
        <taxon>50 kb inversion clade</taxon>
        <taxon>NPAAA clade</taxon>
        <taxon>Hologalegina</taxon>
        <taxon>IRL clade</taxon>
        <taxon>Fabeae</taxon>
        <taxon>Vicia</taxon>
    </lineage>
</organism>
<dbReference type="AlphaFoldDB" id="A0AAV0YYW6"/>
<evidence type="ECO:0000313" key="2">
    <source>
        <dbReference type="EMBL" id="CAI8589707.1"/>
    </source>
</evidence>